<evidence type="ECO:0000256" key="1">
    <source>
        <dbReference type="SAM" id="MobiDB-lite"/>
    </source>
</evidence>
<dbReference type="AlphaFoldDB" id="A0A6L2MIL9"/>
<protein>
    <submittedName>
        <fullName evidence="2">Uncharacterized protein</fullName>
    </submittedName>
</protein>
<feature type="region of interest" description="Disordered" evidence="1">
    <location>
        <begin position="1"/>
        <end position="27"/>
    </location>
</feature>
<dbReference type="EMBL" id="BKCJ010006528">
    <property type="protein sequence ID" value="GEU72622.1"/>
    <property type="molecule type" value="Genomic_DNA"/>
</dbReference>
<gene>
    <name evidence="2" type="ORF">Tci_044600</name>
</gene>
<proteinExistence type="predicted"/>
<comment type="caution">
    <text evidence="2">The sequence shown here is derived from an EMBL/GenBank/DDBJ whole genome shotgun (WGS) entry which is preliminary data.</text>
</comment>
<feature type="compositionally biased region" description="Basic and acidic residues" evidence="1">
    <location>
        <begin position="242"/>
        <end position="251"/>
    </location>
</feature>
<sequence length="647" mass="72795">MDQGEDLLVRETMKDSDKSADKGSDSTDDMANVLGTLGAANILAIGGLNCKDLSEYEQAEARLSHDEKVELIDELLIYQRNPTQIKKYQAQQNKPAIKTKRRDFYMSILRSNAGWKVKHFKGMTFEQIEEKFIPVWEKMQDFVPMNSKLESERLKRPGIQLGKESFKKLNTTKALDSKNVLEKGADSKRTNNGSGTEILKMDKEQGKEVSYIVALEEKTTELDEGLAGSDPGKTPESQPLPDNDKMDEDQARSNTGKSHLALAGLNPKPMHDDFMATVYPKVNESLNLPADEQVILEDPLSSSRTLSLIKNLDYTYTFGDQFFNDKPTKDEPGKQNVDTKVISMVTIKIYQAFKSMHPLSTSIINLSKPIQVSSPLQKLSIIPTTKATTTTLPPPQQQGTKNSLLASHVSTLEQRYNDLKKKCKLKDVITKAFSSRILTLKLRDLPHKINQTVNEVVKEAVHVALQAPLQDCFRELPKAEITMSIHTRVSYEKMILTMVMIVHHGSHEFIKSSVEDLVLIPSESKDTFGSDSVCILPLCDDFSSIDIPEEKAVLEDIECKDSYDPNLNESTFLVTPLFDSNKDEYFTPGDDVELLLHRDPSIHVMSVASILEGFTNEPPLEENDDLIDLESKNDEWKKFLYDSPIDD</sequence>
<reference evidence="2" key="1">
    <citation type="journal article" date="2019" name="Sci. Rep.">
        <title>Draft genome of Tanacetum cinerariifolium, the natural source of mosquito coil.</title>
        <authorList>
            <person name="Yamashiro T."/>
            <person name="Shiraishi A."/>
            <person name="Satake H."/>
            <person name="Nakayama K."/>
        </authorList>
    </citation>
    <scope>NUCLEOTIDE SEQUENCE</scope>
</reference>
<evidence type="ECO:0000313" key="2">
    <source>
        <dbReference type="EMBL" id="GEU72622.1"/>
    </source>
</evidence>
<name>A0A6L2MIL9_TANCI</name>
<organism evidence="2">
    <name type="scientific">Tanacetum cinerariifolium</name>
    <name type="common">Dalmatian daisy</name>
    <name type="synonym">Chrysanthemum cinerariifolium</name>
    <dbReference type="NCBI Taxonomy" id="118510"/>
    <lineage>
        <taxon>Eukaryota</taxon>
        <taxon>Viridiplantae</taxon>
        <taxon>Streptophyta</taxon>
        <taxon>Embryophyta</taxon>
        <taxon>Tracheophyta</taxon>
        <taxon>Spermatophyta</taxon>
        <taxon>Magnoliopsida</taxon>
        <taxon>eudicotyledons</taxon>
        <taxon>Gunneridae</taxon>
        <taxon>Pentapetalae</taxon>
        <taxon>asterids</taxon>
        <taxon>campanulids</taxon>
        <taxon>Asterales</taxon>
        <taxon>Asteraceae</taxon>
        <taxon>Asteroideae</taxon>
        <taxon>Anthemideae</taxon>
        <taxon>Anthemidinae</taxon>
        <taxon>Tanacetum</taxon>
    </lineage>
</organism>
<accession>A0A6L2MIL9</accession>
<feature type="compositionally biased region" description="Basic and acidic residues" evidence="1">
    <location>
        <begin position="7"/>
        <end position="25"/>
    </location>
</feature>
<feature type="region of interest" description="Disordered" evidence="1">
    <location>
        <begin position="181"/>
        <end position="201"/>
    </location>
</feature>
<feature type="region of interest" description="Disordered" evidence="1">
    <location>
        <begin position="220"/>
        <end position="255"/>
    </location>
</feature>